<dbReference type="EMBL" id="CP090032">
    <property type="protein sequence ID" value="UPK92078.1"/>
    <property type="molecule type" value="Genomic_DNA"/>
</dbReference>
<organism evidence="1 2">
    <name type="scientific">Fusarium solani subsp. cucurbitae</name>
    <name type="common">Neocosmosporum cucurbitae</name>
    <dbReference type="NCBI Taxonomy" id="2747967"/>
    <lineage>
        <taxon>Eukaryota</taxon>
        <taxon>Fungi</taxon>
        <taxon>Dikarya</taxon>
        <taxon>Ascomycota</taxon>
        <taxon>Pezizomycotina</taxon>
        <taxon>Sordariomycetes</taxon>
        <taxon>Hypocreomycetidae</taxon>
        <taxon>Hypocreales</taxon>
        <taxon>Nectriaceae</taxon>
        <taxon>Fusarium</taxon>
        <taxon>Fusarium solani species complex</taxon>
    </lineage>
</organism>
<sequence length="116" mass="12460">MPPPSSWYKQGTDSVTSWLALTAIARVYPTDLLATSHSTPTPKTSGRLKGKARTKAHSSGASDPKLINEKRHITAIKDFVPLANFIAGRRVSVPDVFSTTIDRLIALRSGFGGKLG</sequence>
<evidence type="ECO:0000313" key="2">
    <source>
        <dbReference type="Proteomes" id="UP000830768"/>
    </source>
</evidence>
<reference evidence="1" key="1">
    <citation type="submission" date="2021-11" db="EMBL/GenBank/DDBJ databases">
        <title>Fusarium solani-melongenae Genome sequencing and assembly.</title>
        <authorList>
            <person name="Xie S."/>
            <person name="Huang L."/>
            <person name="Zhang X."/>
        </authorList>
    </citation>
    <scope>NUCLEOTIDE SEQUENCE</scope>
    <source>
        <strain evidence="1">CRI 24-3</strain>
    </source>
</reference>
<proteinExistence type="predicted"/>
<evidence type="ECO:0000313" key="1">
    <source>
        <dbReference type="EMBL" id="UPK92078.1"/>
    </source>
</evidence>
<gene>
    <name evidence="1" type="ORF">LCI18_003013</name>
</gene>
<protein>
    <submittedName>
        <fullName evidence="1">Uncharacterized protein</fullName>
    </submittedName>
</protein>
<keyword evidence="2" id="KW-1185">Reference proteome</keyword>
<name>A0ACD3YSY5_FUSSC</name>
<dbReference type="Proteomes" id="UP000830768">
    <property type="component" value="Chromosome 3"/>
</dbReference>
<accession>A0ACD3YSY5</accession>